<gene>
    <name evidence="1" type="ORF">OXU80_04155</name>
</gene>
<protein>
    <submittedName>
        <fullName evidence="1">GAF domain-containing protein</fullName>
    </submittedName>
</protein>
<name>A0ACD4NRC5_9HYPH</name>
<evidence type="ECO:0000313" key="2">
    <source>
        <dbReference type="Proteomes" id="UP001163223"/>
    </source>
</evidence>
<evidence type="ECO:0000313" key="1">
    <source>
        <dbReference type="EMBL" id="WAJ29438.1"/>
    </source>
</evidence>
<proteinExistence type="predicted"/>
<organism evidence="1 2">
    <name type="scientific">Antarcticirhabdus aurantiaca</name>
    <dbReference type="NCBI Taxonomy" id="2606717"/>
    <lineage>
        <taxon>Bacteria</taxon>
        <taxon>Pseudomonadati</taxon>
        <taxon>Pseudomonadota</taxon>
        <taxon>Alphaproteobacteria</taxon>
        <taxon>Hyphomicrobiales</taxon>
        <taxon>Aurantimonadaceae</taxon>
        <taxon>Antarcticirhabdus</taxon>
    </lineage>
</organism>
<accession>A0ACD4NRC5</accession>
<reference evidence="1" key="1">
    <citation type="submission" date="2022-11" db="EMBL/GenBank/DDBJ databases">
        <title>beta-Carotene-producing bacterium, Jeongeuplla avenae sp. nov., alleviates the salt stress of Arabidopsis seedlings.</title>
        <authorList>
            <person name="Jiang L."/>
            <person name="Lee J."/>
        </authorList>
    </citation>
    <scope>NUCLEOTIDE SEQUENCE</scope>
    <source>
        <strain evidence="1">DY_R2A_6</strain>
    </source>
</reference>
<keyword evidence="2" id="KW-1185">Reference proteome</keyword>
<sequence length="181" mass="19847">MSNCPSYPVPHDEEARLSALAAMAVINTPPDRAFDIIVDLAAHLFEAPIALVSLVGRDKQIFKARVGLDVCETSRDVSFCAHAITRRDEVLVVSDARRDPRFATNPLVTGAPHIRFYAGAPLIGIGGQPVGTLCIIDRVPRPDLSEHERTTLQKLARMVVLRMMTRDVIEANKARLMPLSA</sequence>
<dbReference type="Proteomes" id="UP001163223">
    <property type="component" value="Chromosome"/>
</dbReference>
<dbReference type="EMBL" id="CP113520">
    <property type="protein sequence ID" value="WAJ29438.1"/>
    <property type="molecule type" value="Genomic_DNA"/>
</dbReference>